<protein>
    <submittedName>
        <fullName evidence="1">Uncharacterized protein</fullName>
    </submittedName>
</protein>
<evidence type="ECO:0000313" key="2">
    <source>
        <dbReference type="Proteomes" id="UP001597183"/>
    </source>
</evidence>
<proteinExistence type="predicted"/>
<organism evidence="1 2">
    <name type="scientific">Actinoplanes sichuanensis</name>
    <dbReference type="NCBI Taxonomy" id="512349"/>
    <lineage>
        <taxon>Bacteria</taxon>
        <taxon>Bacillati</taxon>
        <taxon>Actinomycetota</taxon>
        <taxon>Actinomycetes</taxon>
        <taxon>Micromonosporales</taxon>
        <taxon>Micromonosporaceae</taxon>
        <taxon>Actinoplanes</taxon>
    </lineage>
</organism>
<gene>
    <name evidence="1" type="ORF">ACFQ5G_06655</name>
</gene>
<sequence>MRAELKRLMMWRRRVRAARAWQEAERRQAAERDAAVRRILDQAQRAT</sequence>
<accession>A0ABW4A303</accession>
<evidence type="ECO:0000313" key="1">
    <source>
        <dbReference type="EMBL" id="MFD1365021.1"/>
    </source>
</evidence>
<name>A0ABW4A303_9ACTN</name>
<dbReference type="EMBL" id="JBHTMK010000007">
    <property type="protein sequence ID" value="MFD1365021.1"/>
    <property type="molecule type" value="Genomic_DNA"/>
</dbReference>
<dbReference type="RefSeq" id="WP_317795246.1">
    <property type="nucleotide sequence ID" value="NZ_AP028461.1"/>
</dbReference>
<reference evidence="2" key="1">
    <citation type="journal article" date="2019" name="Int. J. Syst. Evol. Microbiol.">
        <title>The Global Catalogue of Microorganisms (GCM) 10K type strain sequencing project: providing services to taxonomists for standard genome sequencing and annotation.</title>
        <authorList>
            <consortium name="The Broad Institute Genomics Platform"/>
            <consortium name="The Broad Institute Genome Sequencing Center for Infectious Disease"/>
            <person name="Wu L."/>
            <person name="Ma J."/>
        </authorList>
    </citation>
    <scope>NUCLEOTIDE SEQUENCE [LARGE SCALE GENOMIC DNA]</scope>
    <source>
        <strain evidence="2">CCM 7526</strain>
    </source>
</reference>
<comment type="caution">
    <text evidence="1">The sequence shown here is derived from an EMBL/GenBank/DDBJ whole genome shotgun (WGS) entry which is preliminary data.</text>
</comment>
<dbReference type="Proteomes" id="UP001597183">
    <property type="component" value="Unassembled WGS sequence"/>
</dbReference>
<keyword evidence="2" id="KW-1185">Reference proteome</keyword>